<dbReference type="GO" id="GO:0047806">
    <property type="term" value="F:cytochrome-c3 hydrogenase activity"/>
    <property type="evidence" value="ECO:0007669"/>
    <property type="project" value="UniProtKB-EC"/>
</dbReference>
<dbReference type="EMBL" id="MLJW01000151">
    <property type="protein sequence ID" value="OIQ96281.1"/>
    <property type="molecule type" value="Genomic_DNA"/>
</dbReference>
<dbReference type="PROSITE" id="PS00507">
    <property type="entry name" value="NI_HGENASE_L_1"/>
    <property type="match status" value="1"/>
</dbReference>
<comment type="similarity">
    <text evidence="3">Belongs to the [NiFe]/[NiFeSe] hydrogenase large subunit family.</text>
</comment>
<dbReference type="GO" id="GO:0016151">
    <property type="term" value="F:nickel cation binding"/>
    <property type="evidence" value="ECO:0007669"/>
    <property type="project" value="InterPro"/>
</dbReference>
<dbReference type="GO" id="GO:0030313">
    <property type="term" value="C:cell envelope"/>
    <property type="evidence" value="ECO:0007669"/>
    <property type="project" value="UniProtKB-SubCell"/>
</dbReference>
<organism evidence="7">
    <name type="scientific">mine drainage metagenome</name>
    <dbReference type="NCBI Taxonomy" id="410659"/>
    <lineage>
        <taxon>unclassified sequences</taxon>
        <taxon>metagenomes</taxon>
        <taxon>ecological metagenomes</taxon>
    </lineage>
</organism>
<keyword evidence="4" id="KW-0533">Nickel</keyword>
<dbReference type="GO" id="GO:0008901">
    <property type="term" value="F:ferredoxin hydrogenase activity"/>
    <property type="evidence" value="ECO:0007669"/>
    <property type="project" value="InterPro"/>
</dbReference>
<evidence type="ECO:0000256" key="4">
    <source>
        <dbReference type="ARBA" id="ARBA00022596"/>
    </source>
</evidence>
<comment type="caution">
    <text evidence="7">The sequence shown here is derived from an EMBL/GenBank/DDBJ whole genome shotgun (WGS) entry which is preliminary data.</text>
</comment>
<sequence length="482" mass="52742">MTRRIIGPFNRVEGDLEVTLDIESGRVRAAYVNSPMYRGFEQILAGKHPLDALVFVPRICGICSVAQSAAAAQALAQCMGIQPPVNGRLAANLTVAAENLADHLSHFYLFFMPDFARDGYGDRPWFADVQSRFKSVTGSAAGDVLPVRAKFMNVMGYLAGRWPHTLSLQPGGSTRAIEEAEKLRLKILLSEFRGFLEQTLFGDRLEAVTSLDSEAALYKWMKPRAKRADFPRFLNIARDLGLQHIGRATDRFISYGAYSDGEAALFPAGLWADDRLQALDIGAIREDVTSSWMTGDHSLHPSEGYTLPLPDKEDAYSWCKAPRLSGQVVETGALARQMVAGHPLVRDLVGRHGASVTARVVARMLELALVLPVMETWLRQFLPGDSYCHPATEIEDARGVGLVEAARGGLGHWLDVRNGKIYNYQIIAPTTWNFSPRDAAGEPGALEQALVGLEADEGGNAAPLAVQHVVRSFDPCMVCTVH</sequence>
<dbReference type="Gene3D" id="1.10.645.10">
    <property type="entry name" value="Cytochrome-c3 Hydrogenase, chain B"/>
    <property type="match status" value="1"/>
</dbReference>
<proteinExistence type="inferred from homology"/>
<dbReference type="Pfam" id="PF00374">
    <property type="entry name" value="NiFeSe_Hases"/>
    <property type="match status" value="2"/>
</dbReference>
<dbReference type="PANTHER" id="PTHR42958">
    <property type="entry name" value="HYDROGENASE-2 LARGE CHAIN"/>
    <property type="match status" value="1"/>
</dbReference>
<evidence type="ECO:0000256" key="2">
    <source>
        <dbReference type="ARBA" id="ARBA00004196"/>
    </source>
</evidence>
<dbReference type="InterPro" id="IPR001501">
    <property type="entry name" value="Ni-dep_hyd_lsu"/>
</dbReference>
<evidence type="ECO:0000256" key="5">
    <source>
        <dbReference type="ARBA" id="ARBA00022723"/>
    </source>
</evidence>
<reference evidence="7" key="1">
    <citation type="submission" date="2016-10" db="EMBL/GenBank/DDBJ databases">
        <title>Sequence of Gallionella enrichment culture.</title>
        <authorList>
            <person name="Poehlein A."/>
            <person name="Muehling M."/>
            <person name="Daniel R."/>
        </authorList>
    </citation>
    <scope>NUCLEOTIDE SEQUENCE</scope>
</reference>
<dbReference type="EC" id="1.12.2.1" evidence="7"/>
<evidence type="ECO:0000313" key="7">
    <source>
        <dbReference type="EMBL" id="OIQ96281.1"/>
    </source>
</evidence>
<gene>
    <name evidence="7" type="primary">hydB_1</name>
    <name evidence="7" type="ORF">GALL_216800</name>
</gene>
<evidence type="ECO:0000256" key="3">
    <source>
        <dbReference type="ARBA" id="ARBA00009292"/>
    </source>
</evidence>
<accession>A0A1J5RKK9</accession>
<protein>
    <submittedName>
        <fullName evidence="7">Periplasmic [NiFe] hydrogenase large subunit</fullName>
        <ecNumber evidence="7">1.12.2.1</ecNumber>
    </submittedName>
</protein>
<keyword evidence="5" id="KW-0479">Metal-binding</keyword>
<name>A0A1J5RKK9_9ZZZZ</name>
<evidence type="ECO:0000256" key="6">
    <source>
        <dbReference type="ARBA" id="ARBA00023002"/>
    </source>
</evidence>
<keyword evidence="6 7" id="KW-0560">Oxidoreductase</keyword>
<comment type="cofactor">
    <cofactor evidence="1">
        <name>Ni(2+)</name>
        <dbReference type="ChEBI" id="CHEBI:49786"/>
    </cofactor>
</comment>
<dbReference type="InterPro" id="IPR018194">
    <property type="entry name" value="Ni-dep_hyd_lsu_Ni_BS"/>
</dbReference>
<dbReference type="PANTHER" id="PTHR42958:SF4">
    <property type="entry name" value="HYDROGENASE EXPRESSION_FORMATION PROTEIN HUPK"/>
    <property type="match status" value="1"/>
</dbReference>
<dbReference type="InterPro" id="IPR029014">
    <property type="entry name" value="NiFe-Hase_large"/>
</dbReference>
<dbReference type="InterPro" id="IPR050867">
    <property type="entry name" value="NiFe/NiFeSe_hydrgnase_LSU"/>
</dbReference>
<evidence type="ECO:0000256" key="1">
    <source>
        <dbReference type="ARBA" id="ARBA00001967"/>
    </source>
</evidence>
<dbReference type="SUPFAM" id="SSF56762">
    <property type="entry name" value="HydB/Nqo4-like"/>
    <property type="match status" value="1"/>
</dbReference>
<dbReference type="AlphaFoldDB" id="A0A1J5RKK9"/>
<comment type="subcellular location">
    <subcellularLocation>
        <location evidence="2">Cell envelope</location>
    </subcellularLocation>
</comment>